<evidence type="ECO:0000256" key="7">
    <source>
        <dbReference type="SAM" id="Phobius"/>
    </source>
</evidence>
<name>A0ABR7IQ71_9CLOT</name>
<evidence type="ECO:0000256" key="2">
    <source>
        <dbReference type="ARBA" id="ARBA00006448"/>
    </source>
</evidence>
<keyword evidence="5 7" id="KW-1133">Transmembrane helix</keyword>
<comment type="subcellular location">
    <subcellularLocation>
        <location evidence="1">Cell membrane</location>
        <topology evidence="1">Multi-pass membrane protein</topology>
    </subcellularLocation>
</comment>
<evidence type="ECO:0000256" key="4">
    <source>
        <dbReference type="ARBA" id="ARBA00022692"/>
    </source>
</evidence>
<evidence type="ECO:0000313" key="9">
    <source>
        <dbReference type="EMBL" id="MBC5787258.1"/>
    </source>
</evidence>
<dbReference type="EMBL" id="JACOQK010000001">
    <property type="protein sequence ID" value="MBC5787258.1"/>
    <property type="molecule type" value="Genomic_DNA"/>
</dbReference>
<proteinExistence type="inferred from homology"/>
<evidence type="ECO:0000313" key="10">
    <source>
        <dbReference type="Proteomes" id="UP000649151"/>
    </source>
</evidence>
<dbReference type="RefSeq" id="WP_186996288.1">
    <property type="nucleotide sequence ID" value="NZ_JACOQK010000001.1"/>
</dbReference>
<evidence type="ECO:0000259" key="8">
    <source>
        <dbReference type="Pfam" id="PF04239"/>
    </source>
</evidence>
<dbReference type="InterPro" id="IPR007353">
    <property type="entry name" value="DUF421"/>
</dbReference>
<comment type="similarity">
    <text evidence="2">Belongs to the UPF0702 family.</text>
</comment>
<feature type="domain" description="YetF C-terminal" evidence="8">
    <location>
        <begin position="86"/>
        <end position="216"/>
    </location>
</feature>
<keyword evidence="3" id="KW-1003">Cell membrane</keyword>
<gene>
    <name evidence="9" type="ORF">H8Z77_04350</name>
</gene>
<keyword evidence="6 7" id="KW-0472">Membrane</keyword>
<dbReference type="PANTHER" id="PTHR34582:SF7">
    <property type="entry name" value="UPF0702 TRANSMEMBRANE PROTEIN YDFS"/>
    <property type="match status" value="1"/>
</dbReference>
<keyword evidence="4 7" id="KW-0812">Transmembrane</keyword>
<comment type="caution">
    <text evidence="9">The sequence shown here is derived from an EMBL/GenBank/DDBJ whole genome shotgun (WGS) entry which is preliminary data.</text>
</comment>
<evidence type="ECO:0000256" key="5">
    <source>
        <dbReference type="ARBA" id="ARBA00022989"/>
    </source>
</evidence>
<accession>A0ABR7IQ71</accession>
<keyword evidence="10" id="KW-1185">Reference proteome</keyword>
<reference evidence="9 10" key="1">
    <citation type="submission" date="2020-08" db="EMBL/GenBank/DDBJ databases">
        <title>Genome public.</title>
        <authorList>
            <person name="Liu C."/>
            <person name="Sun Q."/>
        </authorList>
    </citation>
    <scope>NUCLEOTIDE SEQUENCE [LARGE SCALE GENOMIC DNA]</scope>
    <source>
        <strain evidence="9 10">NSJ-27</strain>
    </source>
</reference>
<dbReference type="Proteomes" id="UP000649151">
    <property type="component" value="Unassembled WGS sequence"/>
</dbReference>
<evidence type="ECO:0000256" key="6">
    <source>
        <dbReference type="ARBA" id="ARBA00023136"/>
    </source>
</evidence>
<feature type="transmembrane region" description="Helical" evidence="7">
    <location>
        <begin position="61"/>
        <end position="83"/>
    </location>
</feature>
<protein>
    <submittedName>
        <fullName evidence="9">DUF421 domain-containing protein</fullName>
    </submittedName>
</protein>
<feature type="transmembrane region" description="Helical" evidence="7">
    <location>
        <begin position="37"/>
        <end position="55"/>
    </location>
</feature>
<evidence type="ECO:0000256" key="3">
    <source>
        <dbReference type="ARBA" id="ARBA00022475"/>
    </source>
</evidence>
<feature type="transmembrane region" description="Helical" evidence="7">
    <location>
        <begin position="6"/>
        <end position="25"/>
    </location>
</feature>
<sequence length="239" mass="27066">MNEVLINLLSIVFRTLLSFVFLFLLSRLIGVRQISQLTFYDYIVGITIGSIAATLTIDDTIPIYACLVAMALYAILTVSISIITMKSIKLRRFFSGTPTILIYKGSIIEKSMKDCHYDINDLLCECRKNGYFNISDIEYGIMEIDGSVSILPKTGKRPVQPEDLGMALPQEHLCTNVIVDGKVMERNLEQTGYDLAWLNKQLKQQKHRTEDVLLGSLETNGTLTLLLKNQQLKNKNYFI</sequence>
<organism evidence="9 10">
    <name type="scientific">Clostridium facile</name>
    <dbReference type="NCBI Taxonomy" id="2763035"/>
    <lineage>
        <taxon>Bacteria</taxon>
        <taxon>Bacillati</taxon>
        <taxon>Bacillota</taxon>
        <taxon>Clostridia</taxon>
        <taxon>Eubacteriales</taxon>
        <taxon>Clostridiaceae</taxon>
        <taxon>Clostridium</taxon>
    </lineage>
</organism>
<dbReference type="InterPro" id="IPR023090">
    <property type="entry name" value="UPF0702_alpha/beta_dom_sf"/>
</dbReference>
<dbReference type="Pfam" id="PF04239">
    <property type="entry name" value="DUF421"/>
    <property type="match status" value="1"/>
</dbReference>
<dbReference type="Gene3D" id="3.30.240.20">
    <property type="entry name" value="bsu07140 like domains"/>
    <property type="match status" value="2"/>
</dbReference>
<evidence type="ECO:0000256" key="1">
    <source>
        <dbReference type="ARBA" id="ARBA00004651"/>
    </source>
</evidence>
<dbReference type="PANTHER" id="PTHR34582">
    <property type="entry name" value="UPF0702 TRANSMEMBRANE PROTEIN YCAP"/>
    <property type="match status" value="1"/>
</dbReference>